<feature type="compositionally biased region" description="Acidic residues" evidence="2">
    <location>
        <begin position="646"/>
        <end position="665"/>
    </location>
</feature>
<feature type="region of interest" description="Disordered" evidence="2">
    <location>
        <begin position="177"/>
        <end position="490"/>
    </location>
</feature>
<dbReference type="InterPro" id="IPR018359">
    <property type="entry name" value="Bromodomain_CS"/>
</dbReference>
<gene>
    <name evidence="3" type="ORF">CGI_10010979</name>
</gene>
<dbReference type="GO" id="GO:0090537">
    <property type="term" value="C:CERF complex"/>
    <property type="evidence" value="ECO:0007669"/>
    <property type="project" value="InterPro"/>
</dbReference>
<dbReference type="SMART" id="SM00297">
    <property type="entry name" value="BROMO"/>
    <property type="match status" value="1"/>
</dbReference>
<dbReference type="Gene3D" id="1.20.920.10">
    <property type="entry name" value="Bromodomain-like"/>
    <property type="match status" value="1"/>
</dbReference>
<dbReference type="GO" id="GO:0006338">
    <property type="term" value="P:chromatin remodeling"/>
    <property type="evidence" value="ECO:0007669"/>
    <property type="project" value="InterPro"/>
</dbReference>
<reference evidence="3" key="1">
    <citation type="journal article" date="2012" name="Nature">
        <title>The oyster genome reveals stress adaptation and complexity of shell formation.</title>
        <authorList>
            <person name="Zhang G."/>
            <person name="Fang X."/>
            <person name="Guo X."/>
            <person name="Li L."/>
            <person name="Luo R."/>
            <person name="Xu F."/>
            <person name="Yang P."/>
            <person name="Zhang L."/>
            <person name="Wang X."/>
            <person name="Qi H."/>
            <person name="Xiong Z."/>
            <person name="Que H."/>
            <person name="Xie Y."/>
            <person name="Holland P.W."/>
            <person name="Paps J."/>
            <person name="Zhu Y."/>
            <person name="Wu F."/>
            <person name="Chen Y."/>
            <person name="Wang J."/>
            <person name="Peng C."/>
            <person name="Meng J."/>
            <person name="Yang L."/>
            <person name="Liu J."/>
            <person name="Wen B."/>
            <person name="Zhang N."/>
            <person name="Huang Z."/>
            <person name="Zhu Q."/>
            <person name="Feng Y."/>
            <person name="Mount A."/>
            <person name="Hedgecock D."/>
            <person name="Xu Z."/>
            <person name="Liu Y."/>
            <person name="Domazet-Loso T."/>
            <person name="Du Y."/>
            <person name="Sun X."/>
            <person name="Zhang S."/>
            <person name="Liu B."/>
            <person name="Cheng P."/>
            <person name="Jiang X."/>
            <person name="Li J."/>
            <person name="Fan D."/>
            <person name="Wang W."/>
            <person name="Fu W."/>
            <person name="Wang T."/>
            <person name="Wang B."/>
            <person name="Zhang J."/>
            <person name="Peng Z."/>
            <person name="Li Y."/>
            <person name="Li N."/>
            <person name="Wang J."/>
            <person name="Chen M."/>
            <person name="He Y."/>
            <person name="Tan F."/>
            <person name="Song X."/>
            <person name="Zheng Q."/>
            <person name="Huang R."/>
            <person name="Yang H."/>
            <person name="Du X."/>
            <person name="Chen L."/>
            <person name="Yang M."/>
            <person name="Gaffney P.M."/>
            <person name="Wang S."/>
            <person name="Luo L."/>
            <person name="She Z."/>
            <person name="Ming Y."/>
            <person name="Huang W."/>
            <person name="Zhang S."/>
            <person name="Huang B."/>
            <person name="Zhang Y."/>
            <person name="Qu T."/>
            <person name="Ni P."/>
            <person name="Miao G."/>
            <person name="Wang J."/>
            <person name="Wang Q."/>
            <person name="Steinberg C.E."/>
            <person name="Wang H."/>
            <person name="Li N."/>
            <person name="Qian L."/>
            <person name="Zhang G."/>
            <person name="Li Y."/>
            <person name="Yang H."/>
            <person name="Liu X."/>
            <person name="Wang J."/>
            <person name="Yin Y."/>
            <person name="Wang J."/>
        </authorList>
    </citation>
    <scope>NUCLEOTIDE SEQUENCE [LARGE SCALE GENOMIC DNA]</scope>
    <source>
        <strain evidence="3">05x7-T-G4-1.051#20</strain>
    </source>
</reference>
<feature type="compositionally biased region" description="Basic and acidic residues" evidence="2">
    <location>
        <begin position="666"/>
        <end position="680"/>
    </location>
</feature>
<feature type="compositionally biased region" description="Low complexity" evidence="2">
    <location>
        <begin position="389"/>
        <end position="403"/>
    </location>
</feature>
<feature type="compositionally biased region" description="Basic and acidic residues" evidence="2">
    <location>
        <begin position="424"/>
        <end position="490"/>
    </location>
</feature>
<dbReference type="SUPFAM" id="SSF47370">
    <property type="entry name" value="Bromodomain"/>
    <property type="match status" value="1"/>
</dbReference>
<proteinExistence type="predicted"/>
<feature type="compositionally biased region" description="Basic and acidic residues" evidence="2">
    <location>
        <begin position="268"/>
        <end position="282"/>
    </location>
</feature>
<feature type="compositionally biased region" description="Basic and acidic residues" evidence="2">
    <location>
        <begin position="506"/>
        <end position="527"/>
    </location>
</feature>
<sequence length="1850" mass="202681">MSFCKRPNVDYLLLTEIQSWWEVPCIAHFCSLFRSAFDLPDFDIEDLEEALIDSSREENNFFLTDLMCKLLRGYYGREDIETFNCEVFLKDTFKYNWEILEKREGNPLADSSFKDLPLRTKVEILQCLCDYRLDATDIMDQLKGFDGDNMRIEPLGKDSVGAKYWYFYGSRLYKEDPEPEEIKQKAKKKEKKAKEPNKKKQKKEKESIKTSRGRKVKKAVKEEESSDENSEEEVESDSEDDISLSQLTPKSTPRGKRNNKAKTPGRPKATETKERKEPEVRRSSRGRILTKKGPLYRTVTPVRSGRRGRPSRAEAAVEKAANSDSGIEEENEDDCITPRSSRQGSISSVTENSTPRGGSTRKQKLTTREETPERPRSGRRGRPPKANKNRNNNSAAKSSKLSSVCNNEDSGPRPEEGAMQGKSSKLEAGDSKEEAMDNKEEAMDSKEEAMDSKVEAMDSKVEAMDSKEEAMGSKVEAMDSKAEAMDSKVEAMDSKVEAIDSNLEAGDSKPEVEDAMQRVENSKSEIEDIKPMCGECKLEVTDSQLEVEDDQLKVIDSNSEVMDSTLKIMDSKPEVENSKPDVEDSKETRCANGNIEKEEGMKIDEQNQKEIKENDESELQSAPNSSQVLDVKEQENGRKKESIIEREDDEVEADDDENDEQDLDVDDVRSETMGDPKEGAALDEEDNQGSTGEEGPRKLRARATANSIDVISEGTEKIATATEKRERQPFPKRPLNPNVRWHLICVDMDDWEGLAELLKDSKVKCERDLYKCIVEDFLPAIPDIIEARMKLWLCGSSQRFCADYTPLQQRGSGPHRENPGLFNRLGARQSLSVQRAKRLALREQRAALLAQGKEIPPELMYVANTNSSKYVDDHDSYTNRVELDEEVVEEMNRVLEMVKAHKDAWPFEEPVAEEEAPGYHDIIKRPMDLSTIEKKLTGRAYRTKNRFVQDLNLMLDNCRQFNGENSDLGEMASRLQRFVNRLVKQHLEKPTSAYEVDEDFRVSRGGETVEKKFRPKRGASSRARDTLRKAMDDDEFEQAMDEDDDEYYDDEDSNSNSSRSSRKRQDRLIPELSPTINLRELIKRPLVINPNTNSKLEWDPEKKVVRLNGQNVVNQQFLARGETQKFSPYQVKSASGGSGGNCFVMDSSGNLQHTVTHNGKTFIFQNKPTSKVTPRPTSSSTSSNPQRSLLTTVSQKGQEKTTGQSDLLAGHGQGGGSVKVSLPISQSALTPGNQFVVQTPQGPKTIRIVSTTAPTQTVSSATGSQTQSASPAASTAVSGEGIKVSGGMLVVDGQVTGIPVSGKTRIIYKAPQGVGSPGASSGKTIVKLVTTPDGNRVLQTVGQPAIIRAMATQPPKPGATSQPAIIQAPARNLNILQSPVIRGASPAAKPQSRGRLIPELSAESGFSGFVPSGLQEGIKSQVQAPQSSVTATLVTNVVGGTPSVSVPSHSVVAPSLVGNVSPASVQNQPQQVILSMMPGGDLLLPTTVQNINQVIDNEAHAGVSGNQQIQQQTNNESVNSDANSVVNQVIEDPSVSIAQKRKLENSESELLVPNKQWQGDQTVSGGQDSSTVTYVSMGSSAPTVVSTECPVSNLPVVSTVQLVSGTPVVSQFPAVSNVLIGSNVQIPVVSNIPSSTNLGSSVQLVSSLPVVSSVPTGSSIQFVPLITSNVTQQNSHAVESLTRKGNLFDNLETLVPSAQPTVVTNGISNQNPPAPGTTSPSAPAPVFKLSPEVMNKVSMFAANLHSNSLASKLQGLTKSPSQSTQSGNLTNIVLTNPLAATSNLTTIATTIPQQPITLLHAGNLEPTASSQQTVHVTGPHLTAEEMVQAGLVPKQDHQKNSKPSEKNQQD</sequence>
<feature type="compositionally biased region" description="Acidic residues" evidence="2">
    <location>
        <begin position="326"/>
        <end position="335"/>
    </location>
</feature>
<feature type="region of interest" description="Disordered" evidence="2">
    <location>
        <begin position="1824"/>
        <end position="1850"/>
    </location>
</feature>
<dbReference type="Gene3D" id="1.20.5.170">
    <property type="match status" value="1"/>
</dbReference>
<name>K1PW96_MAGGI</name>
<feature type="compositionally biased region" description="Basic residues" evidence="2">
    <location>
        <begin position="253"/>
        <end position="265"/>
    </location>
</feature>
<feature type="region of interest" description="Disordered" evidence="2">
    <location>
        <begin position="566"/>
        <end position="703"/>
    </location>
</feature>
<dbReference type="PANTHER" id="PTHR47092:SF1">
    <property type="entry name" value="CHROMATIN REMODELING REGULATOR CECR2"/>
    <property type="match status" value="1"/>
</dbReference>
<dbReference type="InterPro" id="IPR036427">
    <property type="entry name" value="Bromodomain-like_sf"/>
</dbReference>
<protein>
    <submittedName>
        <fullName evidence="3">Cat eye syndrome critical region protein 2</fullName>
    </submittedName>
</protein>
<feature type="compositionally biased region" description="Acidic residues" evidence="2">
    <location>
        <begin position="1032"/>
        <end position="1053"/>
    </location>
</feature>
<dbReference type="InParanoid" id="K1PW96"/>
<dbReference type="InterPro" id="IPR001487">
    <property type="entry name" value="Bromodomain"/>
</dbReference>
<dbReference type="PROSITE" id="PS00633">
    <property type="entry name" value="BROMODOMAIN_1"/>
    <property type="match status" value="1"/>
</dbReference>
<feature type="compositionally biased region" description="Polar residues" evidence="2">
    <location>
        <begin position="338"/>
        <end position="357"/>
    </location>
</feature>
<dbReference type="PRINTS" id="PR00503">
    <property type="entry name" value="BROMODOMAIN"/>
</dbReference>
<dbReference type="PROSITE" id="PS50014">
    <property type="entry name" value="BROMODOMAIN_2"/>
    <property type="match status" value="1"/>
</dbReference>
<feature type="region of interest" description="Disordered" evidence="2">
    <location>
        <begin position="1162"/>
        <end position="1215"/>
    </location>
</feature>
<feature type="compositionally biased region" description="Low complexity" evidence="2">
    <location>
        <begin position="1168"/>
        <end position="1188"/>
    </location>
</feature>
<feature type="region of interest" description="Disordered" evidence="2">
    <location>
        <begin position="502"/>
        <end position="527"/>
    </location>
</feature>
<dbReference type="HOGENOM" id="CLU_236915_0_0_1"/>
<dbReference type="Pfam" id="PF00439">
    <property type="entry name" value="Bromodomain"/>
    <property type="match status" value="1"/>
</dbReference>
<feature type="compositionally biased region" description="Basic and acidic residues" evidence="2">
    <location>
        <begin position="366"/>
        <end position="376"/>
    </location>
</feature>
<evidence type="ECO:0000256" key="2">
    <source>
        <dbReference type="SAM" id="MobiDB-lite"/>
    </source>
</evidence>
<feature type="compositionally biased region" description="Basic and acidic residues" evidence="2">
    <location>
        <begin position="630"/>
        <end position="645"/>
    </location>
</feature>
<organism evidence="3">
    <name type="scientific">Magallana gigas</name>
    <name type="common">Pacific oyster</name>
    <name type="synonym">Crassostrea gigas</name>
    <dbReference type="NCBI Taxonomy" id="29159"/>
    <lineage>
        <taxon>Eukaryota</taxon>
        <taxon>Metazoa</taxon>
        <taxon>Spiralia</taxon>
        <taxon>Lophotrochozoa</taxon>
        <taxon>Mollusca</taxon>
        <taxon>Bivalvia</taxon>
        <taxon>Autobranchia</taxon>
        <taxon>Pteriomorphia</taxon>
        <taxon>Ostreida</taxon>
        <taxon>Ostreoidea</taxon>
        <taxon>Ostreidae</taxon>
        <taxon>Magallana</taxon>
    </lineage>
</organism>
<evidence type="ECO:0000256" key="1">
    <source>
        <dbReference type="ARBA" id="ARBA00023117"/>
    </source>
</evidence>
<feature type="compositionally biased region" description="Polar residues" evidence="2">
    <location>
        <begin position="1189"/>
        <end position="1205"/>
    </location>
</feature>
<keyword evidence="1" id="KW-0103">Bromodomain</keyword>
<feature type="compositionally biased region" description="Basic and acidic residues" evidence="2">
    <location>
        <begin position="1022"/>
        <end position="1031"/>
    </location>
</feature>
<feature type="compositionally biased region" description="Acidic residues" evidence="2">
    <location>
        <begin position="224"/>
        <end position="242"/>
    </location>
</feature>
<dbReference type="PANTHER" id="PTHR47092">
    <property type="entry name" value="CAT EYE SYNDROME CRITICAL REGION PROTEIN 2"/>
    <property type="match status" value="1"/>
</dbReference>
<feature type="compositionally biased region" description="Polar residues" evidence="2">
    <location>
        <begin position="619"/>
        <end position="628"/>
    </location>
</feature>
<dbReference type="EMBL" id="JH817582">
    <property type="protein sequence ID" value="EKC23299.1"/>
    <property type="molecule type" value="Genomic_DNA"/>
</dbReference>
<accession>K1PW96</accession>
<feature type="compositionally biased region" description="Basic and acidic residues" evidence="2">
    <location>
        <begin position="569"/>
        <end position="614"/>
    </location>
</feature>
<dbReference type="InterPro" id="IPR029614">
    <property type="entry name" value="CECR2"/>
</dbReference>
<evidence type="ECO:0000313" key="3">
    <source>
        <dbReference type="EMBL" id="EKC23299.1"/>
    </source>
</evidence>
<feature type="compositionally biased region" description="Basic and acidic residues" evidence="2">
    <location>
        <begin position="1834"/>
        <end position="1850"/>
    </location>
</feature>
<feature type="region of interest" description="Disordered" evidence="2">
    <location>
        <begin position="1010"/>
        <end position="1068"/>
    </location>
</feature>
<feature type="compositionally biased region" description="Basic and acidic residues" evidence="2">
    <location>
        <begin position="192"/>
        <end position="209"/>
    </location>
</feature>
<feature type="compositionally biased region" description="Basic residues" evidence="2">
    <location>
        <begin position="377"/>
        <end position="388"/>
    </location>
</feature>